<dbReference type="InterPro" id="IPR036869">
    <property type="entry name" value="J_dom_sf"/>
</dbReference>
<keyword evidence="3" id="KW-0256">Endoplasmic reticulum</keyword>
<dbReference type="GO" id="GO:0034975">
    <property type="term" value="P:protein folding in endoplasmic reticulum"/>
    <property type="evidence" value="ECO:0007669"/>
    <property type="project" value="TreeGrafter"/>
</dbReference>
<gene>
    <name evidence="7" type="ORF">ASCRUDRAFT_8276</name>
</gene>
<dbReference type="SUPFAM" id="SSF46565">
    <property type="entry name" value="Chaperone J-domain"/>
    <property type="match status" value="1"/>
</dbReference>
<dbReference type="InterPro" id="IPR051727">
    <property type="entry name" value="DnaJ_C3_Co-chaperones"/>
</dbReference>
<name>A0A1D2VGD1_9ASCO</name>
<dbReference type="OrthoDB" id="1726119at2759"/>
<dbReference type="RefSeq" id="XP_020046966.1">
    <property type="nucleotide sequence ID" value="XM_020194776.1"/>
</dbReference>
<proteinExistence type="predicted"/>
<feature type="compositionally biased region" description="Low complexity" evidence="4">
    <location>
        <begin position="621"/>
        <end position="630"/>
    </location>
</feature>
<dbReference type="Pfam" id="PF00226">
    <property type="entry name" value="DnaJ"/>
    <property type="match status" value="1"/>
</dbReference>
<dbReference type="GO" id="GO:0005783">
    <property type="term" value="C:endoplasmic reticulum"/>
    <property type="evidence" value="ECO:0007669"/>
    <property type="project" value="UniProtKB-SubCell"/>
</dbReference>
<dbReference type="PANTHER" id="PTHR44140">
    <property type="entry name" value="LD25575P"/>
    <property type="match status" value="1"/>
</dbReference>
<evidence type="ECO:0000256" key="5">
    <source>
        <dbReference type="SAM" id="Phobius"/>
    </source>
</evidence>
<keyword evidence="2" id="KW-0732">Signal</keyword>
<dbReference type="GO" id="GO:0051787">
    <property type="term" value="F:misfolded protein binding"/>
    <property type="evidence" value="ECO:0007669"/>
    <property type="project" value="TreeGrafter"/>
</dbReference>
<evidence type="ECO:0000256" key="1">
    <source>
        <dbReference type="ARBA" id="ARBA00004240"/>
    </source>
</evidence>
<dbReference type="InterPro" id="IPR001623">
    <property type="entry name" value="DnaJ_domain"/>
</dbReference>
<evidence type="ECO:0000256" key="4">
    <source>
        <dbReference type="SAM" id="MobiDB-lite"/>
    </source>
</evidence>
<dbReference type="Proteomes" id="UP000095038">
    <property type="component" value="Unassembled WGS sequence"/>
</dbReference>
<evidence type="ECO:0000259" key="6">
    <source>
        <dbReference type="PROSITE" id="PS50076"/>
    </source>
</evidence>
<keyword evidence="8" id="KW-1185">Reference proteome</keyword>
<feature type="region of interest" description="Disordered" evidence="4">
    <location>
        <begin position="771"/>
        <end position="801"/>
    </location>
</feature>
<dbReference type="PRINTS" id="PR00625">
    <property type="entry name" value="JDOMAIN"/>
</dbReference>
<dbReference type="SMART" id="SM00271">
    <property type="entry name" value="DnaJ"/>
    <property type="match status" value="1"/>
</dbReference>
<feature type="compositionally biased region" description="Low complexity" evidence="4">
    <location>
        <begin position="771"/>
        <end position="781"/>
    </location>
</feature>
<keyword evidence="5" id="KW-0812">Transmembrane</keyword>
<evidence type="ECO:0000313" key="7">
    <source>
        <dbReference type="EMBL" id="ODV60659.1"/>
    </source>
</evidence>
<dbReference type="PROSITE" id="PS50076">
    <property type="entry name" value="DNAJ_2"/>
    <property type="match status" value="1"/>
</dbReference>
<dbReference type="EMBL" id="KV454481">
    <property type="protein sequence ID" value="ODV60659.1"/>
    <property type="molecule type" value="Genomic_DNA"/>
</dbReference>
<dbReference type="InParanoid" id="A0A1D2VGD1"/>
<feature type="domain" description="J" evidence="6">
    <location>
        <begin position="645"/>
        <end position="714"/>
    </location>
</feature>
<comment type="subcellular location">
    <subcellularLocation>
        <location evidence="1">Endoplasmic reticulum</location>
    </subcellularLocation>
</comment>
<evidence type="ECO:0000313" key="8">
    <source>
        <dbReference type="Proteomes" id="UP000095038"/>
    </source>
</evidence>
<evidence type="ECO:0000256" key="2">
    <source>
        <dbReference type="ARBA" id="ARBA00022729"/>
    </source>
</evidence>
<dbReference type="PANTHER" id="PTHR44140:SF2">
    <property type="entry name" value="LD25575P"/>
    <property type="match status" value="1"/>
</dbReference>
<evidence type="ECO:0000256" key="3">
    <source>
        <dbReference type="ARBA" id="ARBA00022824"/>
    </source>
</evidence>
<dbReference type="STRING" id="1344418.A0A1D2VGD1"/>
<dbReference type="GeneID" id="30968412"/>
<keyword evidence="5" id="KW-1133">Transmembrane helix</keyword>
<accession>A0A1D2VGD1</accession>
<organism evidence="7 8">
    <name type="scientific">Ascoidea rubescens DSM 1968</name>
    <dbReference type="NCBI Taxonomy" id="1344418"/>
    <lineage>
        <taxon>Eukaryota</taxon>
        <taxon>Fungi</taxon>
        <taxon>Dikarya</taxon>
        <taxon>Ascomycota</taxon>
        <taxon>Saccharomycotina</taxon>
        <taxon>Saccharomycetes</taxon>
        <taxon>Ascoideaceae</taxon>
        <taxon>Ascoidea</taxon>
    </lineage>
</organism>
<dbReference type="AlphaFoldDB" id="A0A1D2VGD1"/>
<keyword evidence="5" id="KW-0472">Membrane</keyword>
<feature type="transmembrane region" description="Helical" evidence="5">
    <location>
        <begin position="58"/>
        <end position="76"/>
    </location>
</feature>
<feature type="compositionally biased region" description="Basic and acidic residues" evidence="4">
    <location>
        <begin position="708"/>
        <end position="721"/>
    </location>
</feature>
<feature type="region of interest" description="Disordered" evidence="4">
    <location>
        <begin position="708"/>
        <end position="757"/>
    </location>
</feature>
<sequence>MHPKVNYLHQPSLLDPSPESELSLKPPSQPIHIIHFQHSLPAAALDGLTLAMEYSNNFRLWLLIFVYLSAFQFLVLSTSSSHSVLDFNYFTHQLQSLDQLSSHNPETNLDDRYNLLLSELQLRNSTPPASCSDSTLHLSIDQVIDLSLRTLYKKAILNVSLKNLNQAITDLSNFLNIYNLHYNTNNAKENEHKNSRNFVTIQLLSLYLQVGNYDAISALLNDSSIQYLPRDKLDKILTDFNEVKLLISNINKTLNSNLNSFSNSFSTADYNSTSDYLSSALAISHSNPQLYLLLIKNDLKYLFGNFKLSLFPLSKYQLTQNLLSSFLSLSKLLPLDSTNYLILSNLYLFQFSNDRISHLFTKRGIHYDFDNSILKLYMKFFSRNINFFALFNRFKSYNDYYFIVNRNGDTDYNYNEDEKPDVLDESHYTEMLDSLLSPDHPFLISNLDMKRYFKDRKISNNFQLLNYLSNLFNNYLLNHHNSPDYFSINPDLLSDNILLTINNFSLELNKIILISMLNSKPSHSTFNLKDLKFYANNIIKLELLNSNKTPKETKNNNYIPQFFPAVIPKLESLLKSKNINQLKKIFDFYLKNNINKNKITKNKLFQKYYKKFESLIEDQNQQNWNHQSQRQQRHQQVRPESSKNNYYKILAVPRNADQAEIKMAYRALTKKFHPDKYQGNNKSKEEIEAKMSEINRAYEVLSNKELKERYDNGDDPNDPHGRPASNGGQTSYNFQKGGFNPFGTGTGSNGRAKNFHFNFGGNTNKNFFQQSWQQKSSGSSGPFAQFFGQSNQRRNNKKRAF</sequence>
<dbReference type="Gene3D" id="1.10.287.110">
    <property type="entry name" value="DnaJ domain"/>
    <property type="match status" value="1"/>
</dbReference>
<protein>
    <recommendedName>
        <fullName evidence="6">J domain-containing protein</fullName>
    </recommendedName>
</protein>
<dbReference type="CDD" id="cd06257">
    <property type="entry name" value="DnaJ"/>
    <property type="match status" value="1"/>
</dbReference>
<reference evidence="8" key="1">
    <citation type="submission" date="2016-05" db="EMBL/GenBank/DDBJ databases">
        <title>Comparative genomics of biotechnologically important yeasts.</title>
        <authorList>
            <consortium name="DOE Joint Genome Institute"/>
            <person name="Riley R."/>
            <person name="Haridas S."/>
            <person name="Wolfe K.H."/>
            <person name="Lopes M.R."/>
            <person name="Hittinger C.T."/>
            <person name="Goker M."/>
            <person name="Salamov A."/>
            <person name="Wisecaver J."/>
            <person name="Long T.M."/>
            <person name="Aerts A.L."/>
            <person name="Barry K."/>
            <person name="Choi C."/>
            <person name="Clum A."/>
            <person name="Coughlan A.Y."/>
            <person name="Deshpande S."/>
            <person name="Douglass A.P."/>
            <person name="Hanson S.J."/>
            <person name="Klenk H.-P."/>
            <person name="Labutti K."/>
            <person name="Lapidus A."/>
            <person name="Lindquist E."/>
            <person name="Lipzen A."/>
            <person name="Meier-Kolthoff J.P."/>
            <person name="Ohm R.A."/>
            <person name="Otillar R.P."/>
            <person name="Pangilinan J."/>
            <person name="Peng Y."/>
            <person name="Rokas A."/>
            <person name="Rosa C.A."/>
            <person name="Scheuner C."/>
            <person name="Sibirny A.A."/>
            <person name="Slot J.C."/>
            <person name="Stielow J.B."/>
            <person name="Sun H."/>
            <person name="Kurtzman C.P."/>
            <person name="Blackwell M."/>
            <person name="Grigoriev I.V."/>
            <person name="Jeffries T.W."/>
        </authorList>
    </citation>
    <scope>NUCLEOTIDE SEQUENCE [LARGE SCALE GENOMIC DNA]</scope>
    <source>
        <strain evidence="8">DSM 1968</strain>
    </source>
</reference>
<dbReference type="GO" id="GO:0051087">
    <property type="term" value="F:protein-folding chaperone binding"/>
    <property type="evidence" value="ECO:0007669"/>
    <property type="project" value="TreeGrafter"/>
</dbReference>
<feature type="region of interest" description="Disordered" evidence="4">
    <location>
        <begin position="621"/>
        <end position="644"/>
    </location>
</feature>